<dbReference type="Pfam" id="PF00145">
    <property type="entry name" value="DNA_methylase"/>
    <property type="match status" value="1"/>
</dbReference>
<dbReference type="InterPro" id="IPR029063">
    <property type="entry name" value="SAM-dependent_MTases_sf"/>
</dbReference>
<organism evidence="8 9">
    <name type="scientific">Candidatus Nanosyncoccus nanoralicus</name>
    <dbReference type="NCBI Taxonomy" id="2171996"/>
    <lineage>
        <taxon>Bacteria</taxon>
        <taxon>Candidatus Saccharimonadota</taxon>
        <taxon>Candidatus Nanosyncoccalia</taxon>
        <taxon>Candidatus Nanosyncoccales</taxon>
        <taxon>Candidatus Nanosyncoccaceae</taxon>
        <taxon>Candidatus Nanosyncoccus</taxon>
    </lineage>
</organism>
<accession>A0ABY0FLP7</accession>
<evidence type="ECO:0000313" key="9">
    <source>
        <dbReference type="Proteomes" id="UP001191004"/>
    </source>
</evidence>
<dbReference type="PANTHER" id="PTHR46098:SF1">
    <property type="entry name" value="TRNA (CYTOSINE(38)-C(5))-METHYLTRANSFERASE"/>
    <property type="match status" value="1"/>
</dbReference>
<evidence type="ECO:0000256" key="7">
    <source>
        <dbReference type="RuleBase" id="RU000417"/>
    </source>
</evidence>
<keyword evidence="1 5" id="KW-0489">Methyltransferase</keyword>
<dbReference type="EC" id="2.1.1.37" evidence="7"/>
<gene>
    <name evidence="8" type="primary">hhaIM</name>
    <name evidence="8" type="ORF">G3KMM_00433</name>
</gene>
<dbReference type="InterPro" id="IPR001525">
    <property type="entry name" value="C5_MeTfrase"/>
</dbReference>
<dbReference type="Gene3D" id="3.90.120.10">
    <property type="entry name" value="DNA Methylase, subunit A, domain 2"/>
    <property type="match status" value="1"/>
</dbReference>
<sequence>MNGGKVTTFIDLFAGIGGFHFALHRQGAECVFSSEWDDECRKTYTDNFKKISPHIFELSSGKNTLFEEKLFAGDITKIDPKTIPDHDILCAGFPCQPFSISGKQRGFADTRGTLFFNVLEIVKTKQPKVVFLENVKQLVYHDHGNTLRVILQSLNDIGYKTSWKVLNAKDFGTAQNRERIIIIANKEKEFDFSKLETKQRTKIKSILDKTGNFEILDPKDYTILPKELWHEQDSGLIFCGYRNKKMRTVGVRPGTEYLSRVHKQPNRIYHINGTHPTLPSQETSGRFWIYDGKIVRKLTVDECYKLQGFPKSFKKNSKLSSCYKQIGNSVAIPMIEAVYKQIKEQYNL</sequence>
<dbReference type="PROSITE" id="PS51679">
    <property type="entry name" value="SAM_MT_C5"/>
    <property type="match status" value="1"/>
</dbReference>
<dbReference type="Proteomes" id="UP001191004">
    <property type="component" value="Unassembled WGS sequence"/>
</dbReference>
<dbReference type="SUPFAM" id="SSF53335">
    <property type="entry name" value="S-adenosyl-L-methionine-dependent methyltransferases"/>
    <property type="match status" value="1"/>
</dbReference>
<dbReference type="RefSeq" id="WP_195157081.1">
    <property type="nucleotide sequence ID" value="NZ_PRLL01000016.1"/>
</dbReference>
<dbReference type="PANTHER" id="PTHR46098">
    <property type="entry name" value="TRNA (CYTOSINE(38)-C(5))-METHYLTRANSFERASE"/>
    <property type="match status" value="1"/>
</dbReference>
<feature type="active site" evidence="5">
    <location>
        <position position="95"/>
    </location>
</feature>
<evidence type="ECO:0000256" key="5">
    <source>
        <dbReference type="PROSITE-ProRule" id="PRU01016"/>
    </source>
</evidence>
<evidence type="ECO:0000256" key="1">
    <source>
        <dbReference type="ARBA" id="ARBA00022603"/>
    </source>
</evidence>
<keyword evidence="3 5" id="KW-0949">S-adenosyl-L-methionine</keyword>
<dbReference type="PRINTS" id="PR00105">
    <property type="entry name" value="C5METTRFRASE"/>
</dbReference>
<evidence type="ECO:0000256" key="2">
    <source>
        <dbReference type="ARBA" id="ARBA00022679"/>
    </source>
</evidence>
<dbReference type="GO" id="GO:0003886">
    <property type="term" value="F:DNA (cytosine-5-)-methyltransferase activity"/>
    <property type="evidence" value="ECO:0007669"/>
    <property type="project" value="UniProtKB-EC"/>
</dbReference>
<dbReference type="EMBL" id="PRLL01000016">
    <property type="protein sequence ID" value="RYC73355.1"/>
    <property type="molecule type" value="Genomic_DNA"/>
</dbReference>
<dbReference type="PROSITE" id="PS00094">
    <property type="entry name" value="C5_MTASE_1"/>
    <property type="match status" value="1"/>
</dbReference>
<dbReference type="PROSITE" id="PS00095">
    <property type="entry name" value="C5_MTASE_2"/>
    <property type="match status" value="1"/>
</dbReference>
<dbReference type="Gene3D" id="3.40.50.150">
    <property type="entry name" value="Vaccinia Virus protein VP39"/>
    <property type="match status" value="1"/>
</dbReference>
<keyword evidence="4" id="KW-0680">Restriction system</keyword>
<dbReference type="InterPro" id="IPR050750">
    <property type="entry name" value="C5-MTase"/>
</dbReference>
<evidence type="ECO:0000256" key="3">
    <source>
        <dbReference type="ARBA" id="ARBA00022691"/>
    </source>
</evidence>
<dbReference type="InterPro" id="IPR031303">
    <property type="entry name" value="C5_meth_CS"/>
</dbReference>
<proteinExistence type="inferred from homology"/>
<name>A0ABY0FLP7_9BACT</name>
<comment type="similarity">
    <text evidence="5 6">Belongs to the class I-like SAM-binding methyltransferase superfamily. C5-methyltransferase family.</text>
</comment>
<evidence type="ECO:0000256" key="4">
    <source>
        <dbReference type="ARBA" id="ARBA00022747"/>
    </source>
</evidence>
<comment type="catalytic activity">
    <reaction evidence="7">
        <text>a 2'-deoxycytidine in DNA + S-adenosyl-L-methionine = a 5-methyl-2'-deoxycytidine in DNA + S-adenosyl-L-homocysteine + H(+)</text>
        <dbReference type="Rhea" id="RHEA:13681"/>
        <dbReference type="Rhea" id="RHEA-COMP:11369"/>
        <dbReference type="Rhea" id="RHEA-COMP:11370"/>
        <dbReference type="ChEBI" id="CHEBI:15378"/>
        <dbReference type="ChEBI" id="CHEBI:57856"/>
        <dbReference type="ChEBI" id="CHEBI:59789"/>
        <dbReference type="ChEBI" id="CHEBI:85452"/>
        <dbReference type="ChEBI" id="CHEBI:85454"/>
        <dbReference type="EC" id="2.1.1.37"/>
    </reaction>
</comment>
<protein>
    <recommendedName>
        <fullName evidence="7">Cytosine-specific methyltransferase</fullName>
        <ecNumber evidence="7">2.1.1.37</ecNumber>
    </recommendedName>
</protein>
<comment type="caution">
    <text evidence="8">The sequence shown here is derived from an EMBL/GenBank/DDBJ whole genome shotgun (WGS) entry which is preliminary data.</text>
</comment>
<evidence type="ECO:0000313" key="8">
    <source>
        <dbReference type="EMBL" id="RYC73355.1"/>
    </source>
</evidence>
<keyword evidence="2 5" id="KW-0808">Transferase</keyword>
<reference evidence="8 9" key="2">
    <citation type="journal article" date="2020" name="Cell Rep.">
        <title>Acquisition and Adaptation of Ultra-small Parasitic Reduced Genome Bacteria to Mammalian Hosts.</title>
        <authorList>
            <person name="McLean J.S."/>
            <person name="Bor B."/>
            <person name="Kerns K.A."/>
            <person name="Liu Q."/>
            <person name="To T.T."/>
            <person name="Solden L."/>
            <person name="Hendrickson E.L."/>
            <person name="Wrighton K."/>
            <person name="Shi W."/>
            <person name="He X."/>
        </authorList>
    </citation>
    <scope>NUCLEOTIDE SEQUENCE [LARGE SCALE GENOMIC DNA]</scope>
    <source>
        <strain evidence="8 9">TM7_KMM_G3_1_HOT_351</strain>
    </source>
</reference>
<evidence type="ECO:0000256" key="6">
    <source>
        <dbReference type="RuleBase" id="RU000416"/>
    </source>
</evidence>
<dbReference type="InterPro" id="IPR018117">
    <property type="entry name" value="C5_DNA_meth_AS"/>
</dbReference>
<dbReference type="CDD" id="cd00315">
    <property type="entry name" value="Cyt_C5_DNA_methylase"/>
    <property type="match status" value="1"/>
</dbReference>
<dbReference type="NCBIfam" id="TIGR00675">
    <property type="entry name" value="dcm"/>
    <property type="match status" value="1"/>
</dbReference>
<dbReference type="GO" id="GO:0032259">
    <property type="term" value="P:methylation"/>
    <property type="evidence" value="ECO:0007669"/>
    <property type="project" value="UniProtKB-KW"/>
</dbReference>
<keyword evidence="9" id="KW-1185">Reference proteome</keyword>
<reference evidence="8 9" key="1">
    <citation type="journal article" date="2018" name="bioRxiv">
        <title>Evidence of independent acquisition and adaption of ultra-small bacteria to human hosts across the highly diverse yet reduced genomes of the phylum Saccharibacteria.</title>
        <authorList>
            <person name="McLean J.S."/>
            <person name="Bor B."/>
            <person name="To T.T."/>
            <person name="Liu Q."/>
            <person name="Kearns K.A."/>
            <person name="Solden L.M."/>
            <person name="Wrighton K.C."/>
            <person name="He X."/>
            <person name="Shi W."/>
        </authorList>
    </citation>
    <scope>NUCLEOTIDE SEQUENCE [LARGE SCALE GENOMIC DNA]</scope>
    <source>
        <strain evidence="8 9">TM7_KMM_G3_1_HOT_351</strain>
    </source>
</reference>